<feature type="domain" description="Glucosyltransferase 3-like N-terminal" evidence="2">
    <location>
        <begin position="3"/>
        <end position="162"/>
    </location>
</feature>
<dbReference type="Pfam" id="PF26334">
    <property type="entry name" value="Gtf3_N"/>
    <property type="match status" value="1"/>
</dbReference>
<evidence type="ECO:0000313" key="5">
    <source>
        <dbReference type="Proteomes" id="UP001212217"/>
    </source>
</evidence>
<evidence type="ECO:0000256" key="1">
    <source>
        <dbReference type="ARBA" id="ARBA00022679"/>
    </source>
</evidence>
<feature type="domain" description="Glucosyltransferase 3-like C-terminal" evidence="3">
    <location>
        <begin position="181"/>
        <end position="345"/>
    </location>
</feature>
<keyword evidence="1" id="KW-0808">Transferase</keyword>
<gene>
    <name evidence="4" type="ORF">PNO30_00740</name>
</gene>
<protein>
    <submittedName>
        <fullName evidence="4">Glycosyltransferase</fullName>
    </submittedName>
</protein>
<dbReference type="InterPro" id="IPR058591">
    <property type="entry name" value="Gtf3_N"/>
</dbReference>
<evidence type="ECO:0000259" key="3">
    <source>
        <dbReference type="Pfam" id="PF26337"/>
    </source>
</evidence>
<dbReference type="EMBL" id="JAQMFS010000010">
    <property type="protein sequence ID" value="MDB6185310.1"/>
    <property type="molecule type" value="Genomic_DNA"/>
</dbReference>
<name>A0AAW6B4A1_9BACL</name>
<reference evidence="4" key="1">
    <citation type="submission" date="2023-08" db="EMBL/GenBank/DDBJ databases">
        <title>Dental plaque isolates bound by oral lectin ZG16B.</title>
        <authorList>
            <person name="Ghosh S."/>
        </authorList>
    </citation>
    <scope>NUCLEOTIDE SEQUENCE</scope>
    <source>
        <strain evidence="4">DP3_5B</strain>
    </source>
</reference>
<sequence>MLYYIKMHNGTEETAGPKAPNDIYEFTKELGGKSIGFKVPPNKGDLHRKLWMLTVGISQWGKVFAKLGKGDVLVYQHPANGTRIANKIIPWIKKIKKAKFIVVIHDLESLRKLSYMYNDAIHKIADNELLNNFDKIICHNDEMKKYLIDRGISEDKLVSLEIFDYISSLEMKDNYYSNSLAIAGNLFPEKSPYIYKLIEHTFNYQLNLYGPYMDKNIKLGDNIKYFGSFKPDELPGKLEGKFGLVWDGDSLDTCSGNTGNYLRYNNPHKTSLYLSAGIPVIIWKEAAMSNFIEKHKAGILVESLTEIDDVINNISDSDYTELKNNAIQIGMQLRNGYYYKKAVQKCLDNMNSNK</sequence>
<evidence type="ECO:0000313" key="4">
    <source>
        <dbReference type="EMBL" id="MDB6185310.1"/>
    </source>
</evidence>
<evidence type="ECO:0000259" key="2">
    <source>
        <dbReference type="Pfam" id="PF26334"/>
    </source>
</evidence>
<dbReference type="Gene3D" id="3.40.50.2000">
    <property type="entry name" value="Glycogen Phosphorylase B"/>
    <property type="match status" value="2"/>
</dbReference>
<comment type="caution">
    <text evidence="4">The sequence shown here is derived from an EMBL/GenBank/DDBJ whole genome shotgun (WGS) entry which is preliminary data.</text>
</comment>
<dbReference type="AlphaFoldDB" id="A0AAW6B4A1"/>
<dbReference type="InterPro" id="IPR058592">
    <property type="entry name" value="Gtf3_C"/>
</dbReference>
<dbReference type="PIRSF" id="PIRSF007023">
    <property type="entry name" value="UDP-Galf_transf"/>
    <property type="match status" value="1"/>
</dbReference>
<dbReference type="RefSeq" id="WP_271986780.1">
    <property type="nucleotide sequence ID" value="NZ_JAQMFS010000010.1"/>
</dbReference>
<dbReference type="Proteomes" id="UP001212217">
    <property type="component" value="Unassembled WGS sequence"/>
</dbReference>
<dbReference type="SUPFAM" id="SSF53756">
    <property type="entry name" value="UDP-Glycosyltransferase/glycogen phosphorylase"/>
    <property type="match status" value="1"/>
</dbReference>
<proteinExistence type="predicted"/>
<dbReference type="Pfam" id="PF26337">
    <property type="entry name" value="Gtf3_C"/>
    <property type="match status" value="1"/>
</dbReference>
<accession>A0AAW6B4A1</accession>
<organism evidence="4 5">
    <name type="scientific">Gemella haemolysans</name>
    <dbReference type="NCBI Taxonomy" id="1379"/>
    <lineage>
        <taxon>Bacteria</taxon>
        <taxon>Bacillati</taxon>
        <taxon>Bacillota</taxon>
        <taxon>Bacilli</taxon>
        <taxon>Bacillales</taxon>
        <taxon>Gemellaceae</taxon>
        <taxon>Gemella</taxon>
    </lineage>
</organism>